<evidence type="ECO:0000256" key="1">
    <source>
        <dbReference type="ARBA" id="ARBA00009405"/>
    </source>
</evidence>
<dbReference type="GO" id="GO:0046912">
    <property type="term" value="F:acyltransferase activity, acyl groups converted into alkyl on transfer"/>
    <property type="evidence" value="ECO:0007669"/>
    <property type="project" value="InterPro"/>
</dbReference>
<feature type="domain" description="Pyruvate carboxyltransferase" evidence="6">
    <location>
        <begin position="6"/>
        <end position="276"/>
    </location>
</feature>
<comment type="caution">
    <text evidence="8">The sequence shown here is derived from an EMBL/GenBank/DDBJ whole genome shotgun (WGS) entry which is preliminary data.</text>
</comment>
<dbReference type="InterPro" id="IPR013785">
    <property type="entry name" value="Aldolase_TIM"/>
</dbReference>
<keyword evidence="2 5" id="KW-0808">Transferase</keyword>
<dbReference type="GO" id="GO:0006552">
    <property type="term" value="P:L-leucine catabolic process"/>
    <property type="evidence" value="ECO:0007669"/>
    <property type="project" value="TreeGrafter"/>
</dbReference>
<keyword evidence="4 8" id="KW-0456">Lyase</keyword>
<dbReference type="GO" id="GO:0046951">
    <property type="term" value="P:ketone body biosynthetic process"/>
    <property type="evidence" value="ECO:0007669"/>
    <property type="project" value="TreeGrafter"/>
</dbReference>
<dbReference type="Gene3D" id="3.20.20.70">
    <property type="entry name" value="Aldolase class I"/>
    <property type="match status" value="1"/>
</dbReference>
<dbReference type="AlphaFoldDB" id="A0AAE2RK12"/>
<evidence type="ECO:0000313" key="9">
    <source>
        <dbReference type="Proteomes" id="UP000655037"/>
    </source>
</evidence>
<dbReference type="RefSeq" id="WP_156536609.1">
    <property type="nucleotide sequence ID" value="NZ_JACXXJ020000003.1"/>
</dbReference>
<comment type="similarity">
    <text evidence="5">Belongs to the alpha-IPM synthase/homocitrate synthase family.</text>
</comment>
<dbReference type="Pfam" id="PF00682">
    <property type="entry name" value="HMGL-like"/>
    <property type="match status" value="1"/>
</dbReference>
<dbReference type="InterPro" id="IPR000891">
    <property type="entry name" value="PYR_CT"/>
</dbReference>
<reference evidence="8" key="1">
    <citation type="submission" date="2020-11" db="EMBL/GenBank/DDBJ databases">
        <title>Agrobacterium vitis strain K377 genome.</title>
        <authorList>
            <person name="Xi H."/>
        </authorList>
    </citation>
    <scope>NUCLEOTIDE SEQUENCE</scope>
    <source>
        <strain evidence="8">K377</strain>
    </source>
</reference>
<evidence type="ECO:0000256" key="3">
    <source>
        <dbReference type="ARBA" id="ARBA00022723"/>
    </source>
</evidence>
<dbReference type="InterPro" id="IPR043594">
    <property type="entry name" value="HMGL"/>
</dbReference>
<evidence type="ECO:0000256" key="4">
    <source>
        <dbReference type="ARBA" id="ARBA00023239"/>
    </source>
</evidence>
<sequence length="308" mass="32426">MPTRDISISDVVLRDGLQLVDTVLMPETKMQIFDMLYAAGVRSFDVTSFVPPARFPQYADAVELVAHGRSKPDVFLSAFAPNPKGAERAVAAGVDSVSFVVSASVSHNLANVRNTPTEQMEAAKAVKISMASAERPAQLVLAIASAFGCSIEGAVDPESVFRLAEQARDIGADEICISDTVGYASPRQVKDIVAGVRSAAGADIPLRIHLHDTTGTGMACAYAALEVGITRFDAALGGLGGCPFAPGASGNISTEDLVYMMETSGQRTGIDLETLLIATHALHTFLPNDPMPSHIFTSGIPKAYGMRT</sequence>
<keyword evidence="3" id="KW-0479">Metal-binding</keyword>
<dbReference type="SUPFAM" id="SSF51569">
    <property type="entry name" value="Aldolase"/>
    <property type="match status" value="1"/>
</dbReference>
<evidence type="ECO:0000313" key="7">
    <source>
        <dbReference type="EMBL" id="MBF2714271.1"/>
    </source>
</evidence>
<dbReference type="PROSITE" id="PS00815">
    <property type="entry name" value="AIPM_HOMOCIT_SYNTH_1"/>
    <property type="match status" value="1"/>
</dbReference>
<dbReference type="PANTHER" id="PTHR42738:SF7">
    <property type="entry name" value="HYDROXYMETHYLGLUTARYL-COA LYASE"/>
    <property type="match status" value="1"/>
</dbReference>
<dbReference type="PROSITE" id="PS50991">
    <property type="entry name" value="PYR_CT"/>
    <property type="match status" value="1"/>
</dbReference>
<dbReference type="EMBL" id="JACXXJ020000006">
    <property type="protein sequence ID" value="MBF2718215.1"/>
    <property type="molecule type" value="Genomic_DNA"/>
</dbReference>
<evidence type="ECO:0000313" key="8">
    <source>
        <dbReference type="EMBL" id="MBF2718215.1"/>
    </source>
</evidence>
<dbReference type="Proteomes" id="UP000655037">
    <property type="component" value="Unassembled WGS sequence"/>
</dbReference>
<dbReference type="InterPro" id="IPR002034">
    <property type="entry name" value="AIPM/Hcit_synth_CS"/>
</dbReference>
<evidence type="ECO:0000256" key="2">
    <source>
        <dbReference type="ARBA" id="ARBA00022679"/>
    </source>
</evidence>
<evidence type="ECO:0000256" key="5">
    <source>
        <dbReference type="RuleBase" id="RU003523"/>
    </source>
</evidence>
<evidence type="ECO:0000259" key="6">
    <source>
        <dbReference type="PROSITE" id="PS50991"/>
    </source>
</evidence>
<dbReference type="EMBL" id="JACXXJ020000003">
    <property type="protein sequence ID" value="MBF2714271.1"/>
    <property type="molecule type" value="Genomic_DNA"/>
</dbReference>
<dbReference type="PANTHER" id="PTHR42738">
    <property type="entry name" value="HYDROXYMETHYLGLUTARYL-COA LYASE"/>
    <property type="match status" value="1"/>
</dbReference>
<protein>
    <submittedName>
        <fullName evidence="8">Hydroxymethylglutaryl-CoA lyase</fullName>
    </submittedName>
</protein>
<dbReference type="CDD" id="cd07938">
    <property type="entry name" value="DRE_TIM_HMGL"/>
    <property type="match status" value="1"/>
</dbReference>
<dbReference type="GO" id="GO:0046872">
    <property type="term" value="F:metal ion binding"/>
    <property type="evidence" value="ECO:0007669"/>
    <property type="project" value="UniProtKB-KW"/>
</dbReference>
<proteinExistence type="inferred from homology"/>
<organism evidence="8 9">
    <name type="scientific">Agrobacterium vitis</name>
    <name type="common">Rhizobium vitis</name>
    <dbReference type="NCBI Taxonomy" id="373"/>
    <lineage>
        <taxon>Bacteria</taxon>
        <taxon>Pseudomonadati</taxon>
        <taxon>Pseudomonadota</taxon>
        <taxon>Alphaproteobacteria</taxon>
        <taxon>Hyphomicrobiales</taxon>
        <taxon>Rhizobiaceae</taxon>
        <taxon>Rhizobium/Agrobacterium group</taxon>
        <taxon>Agrobacterium</taxon>
    </lineage>
</organism>
<dbReference type="GO" id="GO:0004419">
    <property type="term" value="F:hydroxymethylglutaryl-CoA lyase activity"/>
    <property type="evidence" value="ECO:0007669"/>
    <property type="project" value="TreeGrafter"/>
</dbReference>
<comment type="similarity">
    <text evidence="1">Belongs to the HMG-CoA lyase family.</text>
</comment>
<name>A0AAE2RK12_AGRVI</name>
<gene>
    <name evidence="7" type="ORF">IEI95_008455</name>
    <name evidence="8" type="ORF">IEI95_028880</name>
</gene>
<accession>A0AAE2RK12</accession>